<dbReference type="Pfam" id="PF01757">
    <property type="entry name" value="Acyl_transf_3"/>
    <property type="match status" value="1"/>
</dbReference>
<keyword evidence="9" id="KW-0012">Acyltransferase</keyword>
<evidence type="ECO:0000256" key="3">
    <source>
        <dbReference type="ARBA" id="ARBA00022475"/>
    </source>
</evidence>
<feature type="transmembrane region" description="Helical" evidence="7">
    <location>
        <begin position="204"/>
        <end position="221"/>
    </location>
</feature>
<feature type="transmembrane region" description="Helical" evidence="7">
    <location>
        <begin position="116"/>
        <end position="139"/>
    </location>
</feature>
<evidence type="ECO:0000256" key="2">
    <source>
        <dbReference type="ARBA" id="ARBA00007400"/>
    </source>
</evidence>
<sequence length="324" mass="37569">MEQKREFDYSIALVRIVSCIMIFLCHYVQILGNPIIAQTAQFFNVGVFVFFMISGYLLGQKQINKGELASWYKKRMTRIFVPLYIVVVVVFVALYFEGIQVSPKAYVMYALNLQAFGVSISGAGQLWFLTIIMICYLITPFLQKTKDWNRRIKEVVTTIFILIQLVAGLIGIRFIALYVFYVGTYALGYYILPNIIRNISRKSALRWSVTMLIAVGIRLVSKVVIGDSCIYDYIIVLYTQVVLGIWIIIAIKYVYQMFKEYLNYRLIKTMDGYTMEVYMVHMMFMQLPFYMFGKINLVIDSCMIVICTILAAVILKKIEKIVIR</sequence>
<accession>A0ABR7EZT6</accession>
<feature type="transmembrane region" description="Helical" evidence="7">
    <location>
        <begin position="35"/>
        <end position="58"/>
    </location>
</feature>
<dbReference type="PANTHER" id="PTHR40074:SF2">
    <property type="entry name" value="O-ACETYLTRANSFERASE WECH"/>
    <property type="match status" value="1"/>
</dbReference>
<evidence type="ECO:0000313" key="9">
    <source>
        <dbReference type="EMBL" id="MBC5666854.1"/>
    </source>
</evidence>
<dbReference type="GO" id="GO:0016746">
    <property type="term" value="F:acyltransferase activity"/>
    <property type="evidence" value="ECO:0007669"/>
    <property type="project" value="UniProtKB-KW"/>
</dbReference>
<feature type="transmembrane region" description="Helical" evidence="7">
    <location>
        <begin position="12"/>
        <end position="29"/>
    </location>
</feature>
<reference evidence="9 10" key="1">
    <citation type="submission" date="2020-08" db="EMBL/GenBank/DDBJ databases">
        <title>Genome public.</title>
        <authorList>
            <person name="Liu C."/>
            <person name="Sun Q."/>
        </authorList>
    </citation>
    <scope>NUCLEOTIDE SEQUENCE [LARGE SCALE GENOMIC DNA]</scope>
    <source>
        <strain evidence="9 10">BX4</strain>
    </source>
</reference>
<feature type="transmembrane region" description="Helical" evidence="7">
    <location>
        <begin position="298"/>
        <end position="315"/>
    </location>
</feature>
<dbReference type="InterPro" id="IPR002656">
    <property type="entry name" value="Acyl_transf_3_dom"/>
</dbReference>
<name>A0ABR7EZT6_9FIRM</name>
<evidence type="ECO:0000256" key="5">
    <source>
        <dbReference type="ARBA" id="ARBA00022989"/>
    </source>
</evidence>
<keyword evidence="10" id="KW-1185">Reference proteome</keyword>
<evidence type="ECO:0000256" key="1">
    <source>
        <dbReference type="ARBA" id="ARBA00004651"/>
    </source>
</evidence>
<feature type="transmembrane region" description="Helical" evidence="7">
    <location>
        <begin position="233"/>
        <end position="255"/>
    </location>
</feature>
<feature type="domain" description="Acyltransferase 3" evidence="8">
    <location>
        <begin position="9"/>
        <end position="314"/>
    </location>
</feature>
<dbReference type="PANTHER" id="PTHR40074">
    <property type="entry name" value="O-ACETYLTRANSFERASE WECH"/>
    <property type="match status" value="1"/>
</dbReference>
<evidence type="ECO:0000256" key="4">
    <source>
        <dbReference type="ARBA" id="ARBA00022692"/>
    </source>
</evidence>
<feature type="transmembrane region" description="Helical" evidence="7">
    <location>
        <begin position="79"/>
        <end position="96"/>
    </location>
</feature>
<proteinExistence type="inferred from homology"/>
<dbReference type="RefSeq" id="WP_118590252.1">
    <property type="nucleotide sequence ID" value="NZ_JACOOZ010000001.1"/>
</dbReference>
<gene>
    <name evidence="9" type="ORF">H8S00_02445</name>
</gene>
<evidence type="ECO:0000259" key="8">
    <source>
        <dbReference type="Pfam" id="PF01757"/>
    </source>
</evidence>
<protein>
    <submittedName>
        <fullName evidence="9">Acyltransferase</fullName>
    </submittedName>
</protein>
<evidence type="ECO:0000313" key="10">
    <source>
        <dbReference type="Proteomes" id="UP000597877"/>
    </source>
</evidence>
<organism evidence="9 10">
    <name type="scientific">Eubacterium segne</name>
    <dbReference type="NCBI Taxonomy" id="2763045"/>
    <lineage>
        <taxon>Bacteria</taxon>
        <taxon>Bacillati</taxon>
        <taxon>Bacillota</taxon>
        <taxon>Clostridia</taxon>
        <taxon>Eubacteriales</taxon>
        <taxon>Eubacteriaceae</taxon>
        <taxon>Eubacterium</taxon>
    </lineage>
</organism>
<evidence type="ECO:0000256" key="7">
    <source>
        <dbReference type="SAM" id="Phobius"/>
    </source>
</evidence>
<comment type="caution">
    <text evidence="9">The sequence shown here is derived from an EMBL/GenBank/DDBJ whole genome shotgun (WGS) entry which is preliminary data.</text>
</comment>
<keyword evidence="5 7" id="KW-1133">Transmembrane helix</keyword>
<comment type="subcellular location">
    <subcellularLocation>
        <location evidence="1">Cell membrane</location>
        <topology evidence="1">Multi-pass membrane protein</topology>
    </subcellularLocation>
</comment>
<keyword evidence="3" id="KW-1003">Cell membrane</keyword>
<evidence type="ECO:0000256" key="6">
    <source>
        <dbReference type="ARBA" id="ARBA00023136"/>
    </source>
</evidence>
<dbReference type="EMBL" id="JACOOZ010000001">
    <property type="protein sequence ID" value="MBC5666854.1"/>
    <property type="molecule type" value="Genomic_DNA"/>
</dbReference>
<keyword evidence="6 7" id="KW-0472">Membrane</keyword>
<keyword evidence="4 7" id="KW-0812">Transmembrane</keyword>
<dbReference type="Proteomes" id="UP000597877">
    <property type="component" value="Unassembled WGS sequence"/>
</dbReference>
<comment type="similarity">
    <text evidence="2">Belongs to the acyltransferase 3 family.</text>
</comment>
<keyword evidence="9" id="KW-0808">Transferase</keyword>